<dbReference type="Gene3D" id="3.40.640.10">
    <property type="entry name" value="Type I PLP-dependent aspartate aminotransferase-like (Major domain)"/>
    <property type="match status" value="1"/>
</dbReference>
<evidence type="ECO:0000256" key="1">
    <source>
        <dbReference type="ARBA" id="ARBA00008954"/>
    </source>
</evidence>
<evidence type="ECO:0000256" key="2">
    <source>
        <dbReference type="ARBA" id="ARBA00022576"/>
    </source>
</evidence>
<dbReference type="NCBIfam" id="NF005102">
    <property type="entry name" value="PRK06541.1"/>
    <property type="match status" value="1"/>
</dbReference>
<dbReference type="STRING" id="158898.SAMN04488548_1341896"/>
<dbReference type="InterPro" id="IPR015422">
    <property type="entry name" value="PyrdxlP-dep_Trfase_small"/>
</dbReference>
<evidence type="ECO:0000313" key="6">
    <source>
        <dbReference type="EMBL" id="SDU53204.1"/>
    </source>
</evidence>
<dbReference type="OrthoDB" id="9801834at2"/>
<dbReference type="GO" id="GO:0030170">
    <property type="term" value="F:pyridoxal phosphate binding"/>
    <property type="evidence" value="ECO:0007669"/>
    <property type="project" value="InterPro"/>
</dbReference>
<evidence type="ECO:0000256" key="5">
    <source>
        <dbReference type="RuleBase" id="RU003560"/>
    </source>
</evidence>
<dbReference type="Proteomes" id="UP000183180">
    <property type="component" value="Unassembled WGS sequence"/>
</dbReference>
<dbReference type="PANTHER" id="PTHR43094">
    <property type="entry name" value="AMINOTRANSFERASE"/>
    <property type="match status" value="1"/>
</dbReference>
<dbReference type="Pfam" id="PF00202">
    <property type="entry name" value="Aminotran_3"/>
    <property type="match status" value="1"/>
</dbReference>
<comment type="similarity">
    <text evidence="1 5">Belongs to the class-III pyridoxal-phosphate-dependent aminotransferase family.</text>
</comment>
<name>A0A1H2J9R4_9ACTN</name>
<dbReference type="InterPro" id="IPR005814">
    <property type="entry name" value="Aminotrans_3"/>
</dbReference>
<evidence type="ECO:0000313" key="7">
    <source>
        <dbReference type="Proteomes" id="UP000183180"/>
    </source>
</evidence>
<dbReference type="InterPro" id="IPR015424">
    <property type="entry name" value="PyrdxlP-dep_Trfase"/>
</dbReference>
<dbReference type="InterPro" id="IPR015421">
    <property type="entry name" value="PyrdxlP-dep_Trfase_major"/>
</dbReference>
<keyword evidence="2 6" id="KW-0032">Aminotransferase</keyword>
<dbReference type="InterPro" id="IPR049704">
    <property type="entry name" value="Aminotrans_3_PPA_site"/>
</dbReference>
<keyword evidence="3 6" id="KW-0808">Transferase</keyword>
<dbReference type="EMBL" id="FNLM01000034">
    <property type="protein sequence ID" value="SDU53204.1"/>
    <property type="molecule type" value="Genomic_DNA"/>
</dbReference>
<dbReference type="GO" id="GO:0008483">
    <property type="term" value="F:transaminase activity"/>
    <property type="evidence" value="ECO:0007669"/>
    <property type="project" value="UniProtKB-KW"/>
</dbReference>
<dbReference type="PROSITE" id="PS00600">
    <property type="entry name" value="AA_TRANSFER_CLASS_3"/>
    <property type="match status" value="1"/>
</dbReference>
<gene>
    <name evidence="6" type="ORF">SAMN04488548_1341896</name>
</gene>
<reference evidence="6 7" key="1">
    <citation type="submission" date="2016-10" db="EMBL/GenBank/DDBJ databases">
        <authorList>
            <person name="de Groot N.N."/>
        </authorList>
    </citation>
    <scope>NUCLEOTIDE SEQUENCE [LARGE SCALE GENOMIC DNA]</scope>
    <source>
        <strain evidence="6 7">DSM 44215</strain>
    </source>
</reference>
<dbReference type="FunFam" id="3.40.640.10:FF:000014">
    <property type="entry name" value="Adenosylmethionine-8-amino-7-oxononanoate aminotransferase, probable"/>
    <property type="match status" value="1"/>
</dbReference>
<dbReference type="PANTHER" id="PTHR43094:SF1">
    <property type="entry name" value="AMINOTRANSFERASE CLASS-III"/>
    <property type="match status" value="1"/>
</dbReference>
<keyword evidence="4 5" id="KW-0663">Pyridoxal phosphate</keyword>
<dbReference type="CDD" id="cd00610">
    <property type="entry name" value="OAT_like"/>
    <property type="match status" value="1"/>
</dbReference>
<evidence type="ECO:0000256" key="3">
    <source>
        <dbReference type="ARBA" id="ARBA00022679"/>
    </source>
</evidence>
<organism evidence="6 7">
    <name type="scientific">Gordonia westfalica</name>
    <dbReference type="NCBI Taxonomy" id="158898"/>
    <lineage>
        <taxon>Bacteria</taxon>
        <taxon>Bacillati</taxon>
        <taxon>Actinomycetota</taxon>
        <taxon>Actinomycetes</taxon>
        <taxon>Mycobacteriales</taxon>
        <taxon>Gordoniaceae</taxon>
        <taxon>Gordonia</taxon>
    </lineage>
</organism>
<proteinExistence type="inferred from homology"/>
<sequence>MTLTAPSTPPNSAESLGARSAAHLWGHFARHGDAITPPVITRGEGVRIYDDQGRSYLDGLAGLFVVQAGHGREELAEAAAKQAKELAFFPLWSYATPPAIELAERLAAYAPGDLNRVFFTTGGGEAVESAWKLAKQYFKLVGKPGKHKVISRAVAYHGTPQGALAITGVPALKEAFEPLTPGAFRVPNTNIYRAGDGMSEDPKKFGRWAADRIAEAIEFEGPDTVAAVFLEPVQNAGGCFPPPPGYFERVREICDEYDVLLVSDEVICAFGRIGSMFACEDFGYVPDIITCAKGMTSGYSPNGAMIASDRLFEPFRDGTTTFAHGYTFGGHPVSAAVALANLDIFEREGLNDHVKTQAPAFRATLEKLYDLPIVGDVRGEGFFYGIELVKDKATKETFTAAESERILRGFLSTALFDAGLYCRADDRGDPVVQLAPPLIAGQAEFDEIEQILRSVLGEAYSLL</sequence>
<dbReference type="SUPFAM" id="SSF53383">
    <property type="entry name" value="PLP-dependent transferases"/>
    <property type="match status" value="1"/>
</dbReference>
<dbReference type="RefSeq" id="WP_074850197.1">
    <property type="nucleotide sequence ID" value="NZ_FNLM01000034.1"/>
</dbReference>
<protein>
    <submittedName>
        <fullName evidence="6">Adenosylmethionine-8-amino-7-oxononanoate aminotransferase</fullName>
    </submittedName>
</protein>
<accession>A0A1H2J9R4</accession>
<dbReference type="AlphaFoldDB" id="A0A1H2J9R4"/>
<dbReference type="Gene3D" id="3.90.1150.10">
    <property type="entry name" value="Aspartate Aminotransferase, domain 1"/>
    <property type="match status" value="1"/>
</dbReference>
<evidence type="ECO:0000256" key="4">
    <source>
        <dbReference type="ARBA" id="ARBA00022898"/>
    </source>
</evidence>